<dbReference type="SUPFAM" id="SSF52540">
    <property type="entry name" value="P-loop containing nucleoside triphosphate hydrolases"/>
    <property type="match status" value="1"/>
</dbReference>
<dbReference type="GO" id="GO:0016887">
    <property type="term" value="F:ATP hydrolysis activity"/>
    <property type="evidence" value="ECO:0007669"/>
    <property type="project" value="InterPro"/>
</dbReference>
<name>A0A1L7ALI8_9PROT</name>
<dbReference type="InterPro" id="IPR008995">
    <property type="entry name" value="Mo/tungstate-bd_C_term_dom"/>
</dbReference>
<evidence type="ECO:0000256" key="4">
    <source>
        <dbReference type="ARBA" id="ARBA00022840"/>
    </source>
</evidence>
<dbReference type="STRING" id="257708.RGI145_20055"/>
<dbReference type="PROSITE" id="PS50893">
    <property type="entry name" value="ABC_TRANSPORTER_2"/>
    <property type="match status" value="1"/>
</dbReference>
<organism evidence="6 7">
    <name type="scientific">Roseomonas gilardii</name>
    <dbReference type="NCBI Taxonomy" id="257708"/>
    <lineage>
        <taxon>Bacteria</taxon>
        <taxon>Pseudomonadati</taxon>
        <taxon>Pseudomonadota</taxon>
        <taxon>Alphaproteobacteria</taxon>
        <taxon>Acetobacterales</taxon>
        <taxon>Roseomonadaceae</taxon>
        <taxon>Roseomonas</taxon>
    </lineage>
</organism>
<dbReference type="CDD" id="cd03301">
    <property type="entry name" value="ABC_MalK_N"/>
    <property type="match status" value="1"/>
</dbReference>
<dbReference type="InterPro" id="IPR027417">
    <property type="entry name" value="P-loop_NTPase"/>
</dbReference>
<dbReference type="PANTHER" id="PTHR43875:SF10">
    <property type="entry name" value="BLL2173 PROTEIN"/>
    <property type="match status" value="1"/>
</dbReference>
<evidence type="ECO:0000256" key="2">
    <source>
        <dbReference type="ARBA" id="ARBA00022448"/>
    </source>
</evidence>
<dbReference type="Gene3D" id="2.40.50.100">
    <property type="match status" value="1"/>
</dbReference>
<sequence length="359" mass="39256">MASVTINNVRKAYGAHAVMHGVSIDIPDGAFVVLVGPSGCGKSTLLRMVAGLEPITAGTISIGPRVVNDVPPKDRDIAMVFQNYALYPHMTVAENMAFALKLKKARPEEILQKVRPAAEILGLSKLLDRLPRHLSGGQRQRVAMGRAIVRNPAVFLFDEPLSNLDAKLRVQMRTEIKALHQRLRTTMIYVTHDQIEAMTMADRIVVMQDGRVEQIGAPLELYDRPANIFVASFIGSPAMNLLPGTTVEGGVQLGDGMVLPLPVGSPVAPGRRVTYGIRPEHLMVGEGGLPMVVEVMEPTGSETQVFGRLGEHRFMGTFRDRIQAAPGEVLPIHWDTRLAHLFDQGDGLRLETFRQDLAA</sequence>
<dbReference type="GO" id="GO:0005524">
    <property type="term" value="F:ATP binding"/>
    <property type="evidence" value="ECO:0007669"/>
    <property type="project" value="UniProtKB-KW"/>
</dbReference>
<dbReference type="InterPro" id="IPR015855">
    <property type="entry name" value="ABC_transpr_MalK-like"/>
</dbReference>
<dbReference type="Gene3D" id="3.40.50.300">
    <property type="entry name" value="P-loop containing nucleotide triphosphate hydrolases"/>
    <property type="match status" value="1"/>
</dbReference>
<dbReference type="GO" id="GO:0140359">
    <property type="term" value="F:ABC-type transporter activity"/>
    <property type="evidence" value="ECO:0007669"/>
    <property type="project" value="InterPro"/>
</dbReference>
<keyword evidence="4 6" id="KW-0067">ATP-binding</keyword>
<dbReference type="InterPro" id="IPR003439">
    <property type="entry name" value="ABC_transporter-like_ATP-bd"/>
</dbReference>
<evidence type="ECO:0000313" key="6">
    <source>
        <dbReference type="EMBL" id="APT59631.1"/>
    </source>
</evidence>
<dbReference type="Gene3D" id="2.40.50.140">
    <property type="entry name" value="Nucleic acid-binding proteins"/>
    <property type="match status" value="1"/>
</dbReference>
<dbReference type="PROSITE" id="PS00211">
    <property type="entry name" value="ABC_TRANSPORTER_1"/>
    <property type="match status" value="1"/>
</dbReference>
<dbReference type="InterPro" id="IPR003593">
    <property type="entry name" value="AAA+_ATPase"/>
</dbReference>
<dbReference type="RefSeq" id="WP_027281202.1">
    <property type="nucleotide sequence ID" value="NZ_CP015584.1"/>
</dbReference>
<dbReference type="Pfam" id="PF00005">
    <property type="entry name" value="ABC_tran"/>
    <property type="match status" value="1"/>
</dbReference>
<evidence type="ECO:0000256" key="1">
    <source>
        <dbReference type="ARBA" id="ARBA00005417"/>
    </source>
</evidence>
<dbReference type="eggNOG" id="COG3842">
    <property type="taxonomic scope" value="Bacteria"/>
</dbReference>
<dbReference type="EMBL" id="CP015584">
    <property type="protein sequence ID" value="APT59631.1"/>
    <property type="molecule type" value="Genomic_DNA"/>
</dbReference>
<accession>A0A1L7ALI8</accession>
<dbReference type="NCBIfam" id="NF008653">
    <property type="entry name" value="PRK11650.1"/>
    <property type="match status" value="1"/>
</dbReference>
<dbReference type="FunFam" id="3.40.50.300:FF:000042">
    <property type="entry name" value="Maltose/maltodextrin ABC transporter, ATP-binding protein"/>
    <property type="match status" value="1"/>
</dbReference>
<dbReference type="SUPFAM" id="SSF50331">
    <property type="entry name" value="MOP-like"/>
    <property type="match status" value="1"/>
</dbReference>
<evidence type="ECO:0000313" key="7">
    <source>
        <dbReference type="Proteomes" id="UP000185494"/>
    </source>
</evidence>
<evidence type="ECO:0000259" key="5">
    <source>
        <dbReference type="PROSITE" id="PS50893"/>
    </source>
</evidence>
<feature type="domain" description="ABC transporter" evidence="5">
    <location>
        <begin position="4"/>
        <end position="234"/>
    </location>
</feature>
<dbReference type="Proteomes" id="UP000185494">
    <property type="component" value="Chromosome 2"/>
</dbReference>
<dbReference type="GO" id="GO:0008643">
    <property type="term" value="P:carbohydrate transport"/>
    <property type="evidence" value="ECO:0007669"/>
    <property type="project" value="InterPro"/>
</dbReference>
<dbReference type="KEGG" id="rgi:RGI145_20055"/>
<dbReference type="InterPro" id="IPR017871">
    <property type="entry name" value="ABC_transporter-like_CS"/>
</dbReference>
<protein>
    <submittedName>
        <fullName evidence="6">Sugar ABC transporter ATP-binding protein</fullName>
    </submittedName>
</protein>
<dbReference type="InterPro" id="IPR040582">
    <property type="entry name" value="OB_MalK-like"/>
</dbReference>
<proteinExistence type="inferred from homology"/>
<dbReference type="GO" id="GO:0055052">
    <property type="term" value="C:ATP-binding cassette (ABC) transporter complex, substrate-binding subunit-containing"/>
    <property type="evidence" value="ECO:0007669"/>
    <property type="project" value="TreeGrafter"/>
</dbReference>
<dbReference type="Pfam" id="PF17912">
    <property type="entry name" value="OB_MalK"/>
    <property type="match status" value="1"/>
</dbReference>
<dbReference type="AlphaFoldDB" id="A0A1L7ALI8"/>
<evidence type="ECO:0000256" key="3">
    <source>
        <dbReference type="ARBA" id="ARBA00022741"/>
    </source>
</evidence>
<gene>
    <name evidence="6" type="ORF">RGI145_20055</name>
</gene>
<reference evidence="6 7" key="1">
    <citation type="submission" date="2016-05" db="EMBL/GenBank/DDBJ databases">
        <title>Complete Genome and Methylome Analysis of Psychrotrophic Bacterial Isolates from Antarctic Lake Untersee.</title>
        <authorList>
            <person name="Fomenkov A."/>
            <person name="Akimov V.N."/>
            <person name="Vasilyeva L.V."/>
            <person name="Andersen D."/>
            <person name="Vincze T."/>
            <person name="Roberts R.J."/>
        </authorList>
    </citation>
    <scope>NUCLEOTIDE SEQUENCE [LARGE SCALE GENOMIC DNA]</scope>
    <source>
        <strain evidence="6 7">U14-5</strain>
    </source>
</reference>
<keyword evidence="2" id="KW-0813">Transport</keyword>
<dbReference type="InterPro" id="IPR012340">
    <property type="entry name" value="NA-bd_OB-fold"/>
</dbReference>
<dbReference type="SMART" id="SM00382">
    <property type="entry name" value="AAA"/>
    <property type="match status" value="1"/>
</dbReference>
<keyword evidence="3" id="KW-0547">Nucleotide-binding</keyword>
<comment type="similarity">
    <text evidence="1">Belongs to the ABC transporter superfamily.</text>
</comment>
<dbReference type="InterPro" id="IPR047641">
    <property type="entry name" value="ABC_transpr_MalK/UgpC-like"/>
</dbReference>
<dbReference type="PANTHER" id="PTHR43875">
    <property type="entry name" value="MALTODEXTRIN IMPORT ATP-BINDING PROTEIN MSMX"/>
    <property type="match status" value="1"/>
</dbReference>